<evidence type="ECO:0000256" key="1">
    <source>
        <dbReference type="ARBA" id="ARBA00022801"/>
    </source>
</evidence>
<evidence type="ECO:0000313" key="3">
    <source>
        <dbReference type="Proteomes" id="UP001161757"/>
    </source>
</evidence>
<dbReference type="GO" id="GO:0016787">
    <property type="term" value="F:hydrolase activity"/>
    <property type="evidence" value="ECO:0007669"/>
    <property type="project" value="UniProtKB-KW"/>
</dbReference>
<dbReference type="InterPro" id="IPR023214">
    <property type="entry name" value="HAD_sf"/>
</dbReference>
<dbReference type="InterPro" id="IPR051540">
    <property type="entry name" value="S-2-haloacid_dehalogenase"/>
</dbReference>
<comment type="caution">
    <text evidence="2">The sequence shown here is derived from an EMBL/GenBank/DDBJ whole genome shotgun (WGS) entry which is preliminary data.</text>
</comment>
<sequence>MSTNSDLPMPEPTVPRRPFPTFKLLSFDIYGTLIDWEHGILERLKPLISRIDGATNAPANAQQYLEDSRTNPSGRPVKLAAKFNEIEAQLQAENPGAKYSEILRKAYLRLAQDLGVSDSDATSSLDDEARAFGASIGEWPAFPDTVDAMRRLRKYYDFLVPLSNVDRDSFAGTRTGPLQNKVDFFRVYTAQDIGSYKPNPRNFEYLIDHVKLDAGVDKHDILHVAQSLFHDHVPAKRAGLSSVWINRAGAGMGSGKGIKALHEAGEVGYGWRYATLGEFADEVERQFAEQAKAQ</sequence>
<dbReference type="AlphaFoldDB" id="A0AAN6IVQ4"/>
<proteinExistence type="predicted"/>
<accession>A0AAN6IVQ4</accession>
<dbReference type="Proteomes" id="UP001161757">
    <property type="component" value="Unassembled WGS sequence"/>
</dbReference>
<name>A0AAN6IVQ4_EXODE</name>
<dbReference type="Pfam" id="PF00702">
    <property type="entry name" value="Hydrolase"/>
    <property type="match status" value="1"/>
</dbReference>
<dbReference type="PANTHER" id="PTHR43316:SF9">
    <property type="entry name" value="ACID DEHALOGENASE, PUTATIVE (AFU_ORTHOLOGUE AFUA_6G14460)-RELATED"/>
    <property type="match status" value="1"/>
</dbReference>
<dbReference type="Gene3D" id="3.40.50.1000">
    <property type="entry name" value="HAD superfamily/HAD-like"/>
    <property type="match status" value="1"/>
</dbReference>
<dbReference type="Gene3D" id="1.10.150.750">
    <property type="match status" value="1"/>
</dbReference>
<evidence type="ECO:0008006" key="4">
    <source>
        <dbReference type="Google" id="ProtNLM"/>
    </source>
</evidence>
<gene>
    <name evidence="2" type="ORF">HRR80_003520</name>
</gene>
<dbReference type="InterPro" id="IPR036412">
    <property type="entry name" value="HAD-like_sf"/>
</dbReference>
<dbReference type="EMBL" id="JAJGCB010000005">
    <property type="protein sequence ID" value="KAJ8992417.1"/>
    <property type="molecule type" value="Genomic_DNA"/>
</dbReference>
<reference evidence="2" key="1">
    <citation type="submission" date="2023-01" db="EMBL/GenBank/DDBJ databases">
        <title>Exophiala dermititidis isolated from Cystic Fibrosis Patient.</title>
        <authorList>
            <person name="Kurbessoian T."/>
            <person name="Crocker A."/>
            <person name="Murante D."/>
            <person name="Hogan D.A."/>
            <person name="Stajich J.E."/>
        </authorList>
    </citation>
    <scope>NUCLEOTIDE SEQUENCE</scope>
    <source>
        <strain evidence="2">Ex8</strain>
    </source>
</reference>
<protein>
    <recommendedName>
        <fullName evidence="4">Haloacid dehalogenase, type II</fullName>
    </recommendedName>
</protein>
<dbReference type="PANTHER" id="PTHR43316">
    <property type="entry name" value="HYDROLASE, HALOACID DELAHOGENASE-RELATED"/>
    <property type="match status" value="1"/>
</dbReference>
<dbReference type="SUPFAM" id="SSF56784">
    <property type="entry name" value="HAD-like"/>
    <property type="match status" value="1"/>
</dbReference>
<organism evidence="2 3">
    <name type="scientific">Exophiala dermatitidis</name>
    <name type="common">Black yeast-like fungus</name>
    <name type="synonym">Wangiella dermatitidis</name>
    <dbReference type="NCBI Taxonomy" id="5970"/>
    <lineage>
        <taxon>Eukaryota</taxon>
        <taxon>Fungi</taxon>
        <taxon>Dikarya</taxon>
        <taxon>Ascomycota</taxon>
        <taxon>Pezizomycotina</taxon>
        <taxon>Eurotiomycetes</taxon>
        <taxon>Chaetothyriomycetidae</taxon>
        <taxon>Chaetothyriales</taxon>
        <taxon>Herpotrichiellaceae</taxon>
        <taxon>Exophiala</taxon>
    </lineage>
</organism>
<evidence type="ECO:0000313" key="2">
    <source>
        <dbReference type="EMBL" id="KAJ8992417.1"/>
    </source>
</evidence>
<keyword evidence="1" id="KW-0378">Hydrolase</keyword>